<proteinExistence type="predicted"/>
<evidence type="ECO:0000313" key="2">
    <source>
        <dbReference type="EMBL" id="MBM7800115.1"/>
    </source>
</evidence>
<reference evidence="2 3" key="1">
    <citation type="submission" date="2021-01" db="EMBL/GenBank/DDBJ databases">
        <title>Sequencing the genomes of 1000 actinobacteria strains.</title>
        <authorList>
            <person name="Klenk H.-P."/>
        </authorList>
    </citation>
    <scope>NUCLEOTIDE SEQUENCE [LARGE SCALE GENOMIC DNA]</scope>
    <source>
        <strain evidence="2 3">DSM 18662</strain>
    </source>
</reference>
<dbReference type="RefSeq" id="WP_204919325.1">
    <property type="nucleotide sequence ID" value="NZ_BAAAQP010000003.1"/>
</dbReference>
<sequence>MIVRILGEGQWVLDEQAVAALNGLDDAVEQAVQANDEQQLAAALHSLLEQVRSSGAVVPDDALQDSDLILPSSDATLDEVRRLLDESEEGLIPG</sequence>
<name>A0ABS2RM97_9ACTN</name>
<accession>A0ABS2RM97</accession>
<organism evidence="2 3">
    <name type="scientific">Microlunatus panaciterrae</name>
    <dbReference type="NCBI Taxonomy" id="400768"/>
    <lineage>
        <taxon>Bacteria</taxon>
        <taxon>Bacillati</taxon>
        <taxon>Actinomycetota</taxon>
        <taxon>Actinomycetes</taxon>
        <taxon>Propionibacteriales</taxon>
        <taxon>Propionibacteriaceae</taxon>
        <taxon>Microlunatus</taxon>
    </lineage>
</organism>
<dbReference type="Pfam" id="PF22743">
    <property type="entry name" value="PspAA"/>
    <property type="match status" value="1"/>
</dbReference>
<feature type="domain" description="PspA-associated" evidence="1">
    <location>
        <begin position="1"/>
        <end position="94"/>
    </location>
</feature>
<comment type="caution">
    <text evidence="2">The sequence shown here is derived from an EMBL/GenBank/DDBJ whole genome shotgun (WGS) entry which is preliminary data.</text>
</comment>
<evidence type="ECO:0000259" key="1">
    <source>
        <dbReference type="Pfam" id="PF22743"/>
    </source>
</evidence>
<keyword evidence="3" id="KW-1185">Reference proteome</keyword>
<dbReference type="Proteomes" id="UP000704762">
    <property type="component" value="Unassembled WGS sequence"/>
</dbReference>
<dbReference type="InterPro" id="IPR054437">
    <property type="entry name" value="PspA-assoc_dom"/>
</dbReference>
<dbReference type="EMBL" id="JAFBCF010000001">
    <property type="protein sequence ID" value="MBM7800115.1"/>
    <property type="molecule type" value="Genomic_DNA"/>
</dbReference>
<evidence type="ECO:0000313" key="3">
    <source>
        <dbReference type="Proteomes" id="UP000704762"/>
    </source>
</evidence>
<gene>
    <name evidence="2" type="ORF">JOE57_003036</name>
</gene>
<protein>
    <recommendedName>
        <fullName evidence="1">PspA-associated domain-containing protein</fullName>
    </recommendedName>
</protein>